<gene>
    <name evidence="2" type="ORF">SARC_09670</name>
</gene>
<sequence length="308" mass="34732">MTKFFLSVSLAACISLSVASNCQGDQKYDQGAQQAVVQWEASYKYAGCEGIENNYEIVGNAAPKSPPCLREGFLDELDMLYDSAAEVCGGGSVDCSLGRTEANHNWDNNLDTYEDECSTLDKVFEESNKDSPGKNDCFKDEYDERTQQLYEIGLKNCVNECRGWGYQQGDSLASTFCAVAALYSDDQSLVEQICKGEEIEKCKERFREAVEEDCPEKLVEQNYEFYDDLEESCEIAIGPDQPMPTTKPYPGDPDYQMTCKEWYDESKNNNCKDSNGKTLEKKTGCCKYNYRCGGWPKCTEINCCTRRD</sequence>
<accession>A0A0L0FM67</accession>
<dbReference type="Proteomes" id="UP000054560">
    <property type="component" value="Unassembled WGS sequence"/>
</dbReference>
<dbReference type="EMBL" id="KQ242610">
    <property type="protein sequence ID" value="KNC77879.1"/>
    <property type="molecule type" value="Genomic_DNA"/>
</dbReference>
<reference evidence="2 3" key="1">
    <citation type="submission" date="2011-02" db="EMBL/GenBank/DDBJ databases">
        <title>The Genome Sequence of Sphaeroforma arctica JP610.</title>
        <authorList>
            <consortium name="The Broad Institute Genome Sequencing Platform"/>
            <person name="Russ C."/>
            <person name="Cuomo C."/>
            <person name="Young S.K."/>
            <person name="Zeng Q."/>
            <person name="Gargeya S."/>
            <person name="Alvarado L."/>
            <person name="Berlin A."/>
            <person name="Chapman S.B."/>
            <person name="Chen Z."/>
            <person name="Freedman E."/>
            <person name="Gellesch M."/>
            <person name="Goldberg J."/>
            <person name="Griggs A."/>
            <person name="Gujja S."/>
            <person name="Heilman E."/>
            <person name="Heiman D."/>
            <person name="Howarth C."/>
            <person name="Mehta T."/>
            <person name="Neiman D."/>
            <person name="Pearson M."/>
            <person name="Roberts A."/>
            <person name="Saif S."/>
            <person name="Shea T."/>
            <person name="Shenoy N."/>
            <person name="Sisk P."/>
            <person name="Stolte C."/>
            <person name="Sykes S."/>
            <person name="White J."/>
            <person name="Yandava C."/>
            <person name="Burger G."/>
            <person name="Gray M.W."/>
            <person name="Holland P.W.H."/>
            <person name="King N."/>
            <person name="Lang F.B.F."/>
            <person name="Roger A.J."/>
            <person name="Ruiz-Trillo I."/>
            <person name="Haas B."/>
            <person name="Nusbaum C."/>
            <person name="Birren B."/>
        </authorList>
    </citation>
    <scope>NUCLEOTIDE SEQUENCE [LARGE SCALE GENOMIC DNA]</scope>
    <source>
        <strain evidence="2 3">JP610</strain>
    </source>
</reference>
<feature type="signal peptide" evidence="1">
    <location>
        <begin position="1"/>
        <end position="24"/>
    </location>
</feature>
<organism evidence="2 3">
    <name type="scientific">Sphaeroforma arctica JP610</name>
    <dbReference type="NCBI Taxonomy" id="667725"/>
    <lineage>
        <taxon>Eukaryota</taxon>
        <taxon>Ichthyosporea</taxon>
        <taxon>Ichthyophonida</taxon>
        <taxon>Sphaeroforma</taxon>
    </lineage>
</organism>
<keyword evidence="3" id="KW-1185">Reference proteome</keyword>
<protein>
    <submittedName>
        <fullName evidence="2">Uncharacterized protein</fullName>
    </submittedName>
</protein>
<evidence type="ECO:0000256" key="1">
    <source>
        <dbReference type="SAM" id="SignalP"/>
    </source>
</evidence>
<name>A0A0L0FM67_9EUKA</name>
<feature type="chain" id="PRO_5005538663" evidence="1">
    <location>
        <begin position="25"/>
        <end position="308"/>
    </location>
</feature>
<evidence type="ECO:0000313" key="3">
    <source>
        <dbReference type="Proteomes" id="UP000054560"/>
    </source>
</evidence>
<dbReference type="GeneID" id="25910174"/>
<proteinExistence type="predicted"/>
<dbReference type="AlphaFoldDB" id="A0A0L0FM67"/>
<evidence type="ECO:0000313" key="2">
    <source>
        <dbReference type="EMBL" id="KNC77879.1"/>
    </source>
</evidence>
<dbReference type="RefSeq" id="XP_014151781.1">
    <property type="nucleotide sequence ID" value="XM_014296306.1"/>
</dbReference>
<keyword evidence="1" id="KW-0732">Signal</keyword>